<accession>A0AAE3KJV0</accession>
<feature type="region of interest" description="Disordered" evidence="1">
    <location>
        <begin position="117"/>
        <end position="137"/>
    </location>
</feature>
<evidence type="ECO:0000259" key="2">
    <source>
        <dbReference type="SMART" id="SM00860"/>
    </source>
</evidence>
<dbReference type="Pfam" id="PF09346">
    <property type="entry name" value="SMI1_KNR4"/>
    <property type="match status" value="1"/>
</dbReference>
<dbReference type="AlphaFoldDB" id="A0AAE3KJV0"/>
<dbReference type="InterPro" id="IPR051873">
    <property type="entry name" value="KNR4/SMI1_regulator"/>
</dbReference>
<evidence type="ECO:0000256" key="1">
    <source>
        <dbReference type="SAM" id="MobiDB-lite"/>
    </source>
</evidence>
<dbReference type="EMBL" id="JAMTCK010000023">
    <property type="protein sequence ID" value="MCP2170030.1"/>
    <property type="molecule type" value="Genomic_DNA"/>
</dbReference>
<gene>
    <name evidence="3" type="ORF">LX83_006918</name>
</gene>
<evidence type="ECO:0000313" key="3">
    <source>
        <dbReference type="EMBL" id="MCP2170030.1"/>
    </source>
</evidence>
<keyword evidence="4" id="KW-1185">Reference proteome</keyword>
<organism evidence="3 4">
    <name type="scientific">Goodfellowiella coeruleoviolacea</name>
    <dbReference type="NCBI Taxonomy" id="334858"/>
    <lineage>
        <taxon>Bacteria</taxon>
        <taxon>Bacillati</taxon>
        <taxon>Actinomycetota</taxon>
        <taxon>Actinomycetes</taxon>
        <taxon>Pseudonocardiales</taxon>
        <taxon>Pseudonocardiaceae</taxon>
        <taxon>Goodfellowiella</taxon>
    </lineage>
</organism>
<dbReference type="SMART" id="SM00860">
    <property type="entry name" value="SMI1_KNR4"/>
    <property type="match status" value="1"/>
</dbReference>
<comment type="caution">
    <text evidence="3">The sequence shown here is derived from an EMBL/GenBank/DDBJ whole genome shotgun (WGS) entry which is preliminary data.</text>
</comment>
<dbReference type="InterPro" id="IPR032675">
    <property type="entry name" value="LRR_dom_sf"/>
</dbReference>
<feature type="domain" description="Knr4/Smi1-like" evidence="2">
    <location>
        <begin position="164"/>
        <end position="312"/>
    </location>
</feature>
<dbReference type="RefSeq" id="WP_253779716.1">
    <property type="nucleotide sequence ID" value="NZ_JAMTCK010000023.1"/>
</dbReference>
<dbReference type="InterPro" id="IPR018958">
    <property type="entry name" value="Knr4/Smi1-like_dom"/>
</dbReference>
<name>A0AAE3KJV0_9PSEU</name>
<dbReference type="Proteomes" id="UP001206128">
    <property type="component" value="Unassembled WGS sequence"/>
</dbReference>
<dbReference type="PANTHER" id="PTHR47432">
    <property type="entry name" value="CELL WALL ASSEMBLY REGULATOR SMI1"/>
    <property type="match status" value="1"/>
</dbReference>
<dbReference type="Gene3D" id="3.80.10.10">
    <property type="entry name" value="Ribonuclease Inhibitor"/>
    <property type="match status" value="1"/>
</dbReference>
<evidence type="ECO:0000313" key="4">
    <source>
        <dbReference type="Proteomes" id="UP001206128"/>
    </source>
</evidence>
<dbReference type="InterPro" id="IPR037883">
    <property type="entry name" value="Knr4/Smi1-like_sf"/>
</dbReference>
<dbReference type="SUPFAM" id="SSF160631">
    <property type="entry name" value="SMI1/KNR4-like"/>
    <property type="match status" value="1"/>
</dbReference>
<dbReference type="PANTHER" id="PTHR47432:SF1">
    <property type="entry name" value="CELL WALL ASSEMBLY REGULATOR SMI1"/>
    <property type="match status" value="1"/>
</dbReference>
<reference evidence="3" key="1">
    <citation type="submission" date="2022-06" db="EMBL/GenBank/DDBJ databases">
        <title>Genomic Encyclopedia of Archaeal and Bacterial Type Strains, Phase II (KMG-II): from individual species to whole genera.</title>
        <authorList>
            <person name="Goeker M."/>
        </authorList>
    </citation>
    <scope>NUCLEOTIDE SEQUENCE</scope>
    <source>
        <strain evidence="3">DSM 43935</strain>
    </source>
</reference>
<proteinExistence type="predicted"/>
<protein>
    <submittedName>
        <fullName evidence="3">Cell wall assembly regulator SMI1</fullName>
    </submittedName>
</protein>
<sequence>MTNALDDDIAEELAVLAADLAAAAPAGWQRATLRGFTTPTAQSGHHGMWYTLDNGERSDADADISENLLTIAELDNAEDERLTVDLTVHADGSRYEAVVSRVLHRSSRDPDTFLYVPRPEDLADTQGPVDPTPAGDPEQAVRLFQELRRRRAEIRGHDEEMPPPLPVDQREQLEERIGVALPADLRALYALADGDADEAGFLGLRVWMGLESVATVHAEHWWVPDSGDLDGHEAPEESDHEANLYHTHRPELVRQVVDHPRWVPFAHTTGGDFYAVDMAPPPNGRVGQVISIGLHQDQPSYVADSVTSLLRLHIEALDRGDYEHEGGELRINLAEPDPTEQAQAEARTWDVPGDGPSLDDMGPAVQRLTVATADEIALDALRAAPELRQIRLSGRTADLTAVRDTPIEVLELDLDAVDLAPLAGHPTLRLLTITTGDAVDLGPLRTVAHLSGLDLSHATVHDIETVAELNGLRFLCLRHQQWQDLWARTDRRPALVAAGLAGDPAPDTLVEWAAQVGDGPLTGLHHHCGEYDSDMSDVD</sequence>